<dbReference type="Pfam" id="PF10824">
    <property type="entry name" value="T7SS_ESX_EspC"/>
    <property type="match status" value="1"/>
</dbReference>
<dbReference type="Proteomes" id="UP000602395">
    <property type="component" value="Unassembled WGS sequence"/>
</dbReference>
<dbReference type="InterPro" id="IPR022536">
    <property type="entry name" value="EspC"/>
</dbReference>
<reference evidence="2 3" key="1">
    <citation type="submission" date="2020-09" db="EMBL/GenBank/DDBJ databases">
        <title>Novel species in genus Gordonia.</title>
        <authorList>
            <person name="Zhang G."/>
        </authorList>
    </citation>
    <scope>NUCLEOTIDE SEQUENCE [LARGE SCALE GENOMIC DNA]</scope>
    <source>
        <strain evidence="2 3">ON-33</strain>
    </source>
</reference>
<feature type="region of interest" description="Disordered" evidence="1">
    <location>
        <begin position="65"/>
        <end position="87"/>
    </location>
</feature>
<accession>A0ABR7WEH4</accession>
<proteinExistence type="predicted"/>
<dbReference type="RefSeq" id="WP_190267611.1">
    <property type="nucleotide sequence ID" value="NZ_BAABAD010000001.1"/>
</dbReference>
<sequence>MTDVTVQPDSLTAYARGQQSAAAEIRAHTARQRGEVGALTMTFGVIGAEFLAATAYALDSRAHSLDGVAGRHQSQGERSRAATSRYVDTDVGSAATVTSAMTPSVALPDRELRL</sequence>
<protein>
    <recommendedName>
        <fullName evidence="4">ESX-1 secretion-associated protein</fullName>
    </recommendedName>
</protein>
<name>A0ABR7WEH4_9ACTN</name>
<gene>
    <name evidence="2" type="ORF">IDF66_15250</name>
</gene>
<dbReference type="EMBL" id="JACWMS010000003">
    <property type="protein sequence ID" value="MBD1320941.1"/>
    <property type="molecule type" value="Genomic_DNA"/>
</dbReference>
<keyword evidence="3" id="KW-1185">Reference proteome</keyword>
<evidence type="ECO:0008006" key="4">
    <source>
        <dbReference type="Google" id="ProtNLM"/>
    </source>
</evidence>
<evidence type="ECO:0000313" key="3">
    <source>
        <dbReference type="Proteomes" id="UP000602395"/>
    </source>
</evidence>
<comment type="caution">
    <text evidence="2">The sequence shown here is derived from an EMBL/GenBank/DDBJ whole genome shotgun (WGS) entry which is preliminary data.</text>
</comment>
<evidence type="ECO:0000313" key="2">
    <source>
        <dbReference type="EMBL" id="MBD1320941.1"/>
    </source>
</evidence>
<evidence type="ECO:0000256" key="1">
    <source>
        <dbReference type="SAM" id="MobiDB-lite"/>
    </source>
</evidence>
<organism evidence="2 3">
    <name type="scientific">Gordonia hankookensis</name>
    <dbReference type="NCBI Taxonomy" id="589403"/>
    <lineage>
        <taxon>Bacteria</taxon>
        <taxon>Bacillati</taxon>
        <taxon>Actinomycetota</taxon>
        <taxon>Actinomycetes</taxon>
        <taxon>Mycobacteriales</taxon>
        <taxon>Gordoniaceae</taxon>
        <taxon>Gordonia</taxon>
    </lineage>
</organism>